<evidence type="ECO:0000256" key="11">
    <source>
        <dbReference type="SAM" id="Phobius"/>
    </source>
</evidence>
<evidence type="ECO:0000256" key="1">
    <source>
        <dbReference type="ARBA" id="ARBA00004225"/>
    </source>
</evidence>
<comment type="subcellular location">
    <subcellularLocation>
        <location evidence="1">Mitochondrion membrane</location>
        <topology evidence="1">Multi-pass membrane protein</topology>
    </subcellularLocation>
</comment>
<evidence type="ECO:0000256" key="6">
    <source>
        <dbReference type="ARBA" id="ARBA00022989"/>
    </source>
</evidence>
<dbReference type="SUPFAM" id="SSF103473">
    <property type="entry name" value="MFS general substrate transporter"/>
    <property type="match status" value="1"/>
</dbReference>
<evidence type="ECO:0000256" key="7">
    <source>
        <dbReference type="ARBA" id="ARBA00023128"/>
    </source>
</evidence>
<keyword evidence="7" id="KW-0496">Mitochondrion</keyword>
<evidence type="ECO:0000256" key="2">
    <source>
        <dbReference type="ARBA" id="ARBA00006375"/>
    </source>
</evidence>
<feature type="region of interest" description="Disordered" evidence="10">
    <location>
        <begin position="706"/>
        <end position="726"/>
    </location>
</feature>
<dbReference type="InterPro" id="IPR001958">
    <property type="entry name" value="Tet-R_TetA/multi-R_MdtG-like"/>
</dbReference>
<evidence type="ECO:0000256" key="3">
    <source>
        <dbReference type="ARBA" id="ARBA00022448"/>
    </source>
</evidence>
<keyword evidence="4 9" id="KW-0812">Transmembrane</keyword>
<evidence type="ECO:0000256" key="8">
    <source>
        <dbReference type="ARBA" id="ARBA00023136"/>
    </source>
</evidence>
<evidence type="ECO:0000313" key="13">
    <source>
        <dbReference type="EMBL" id="KAG1304851.1"/>
    </source>
</evidence>
<feature type="transmembrane region" description="Helical" evidence="11">
    <location>
        <begin position="451"/>
        <end position="470"/>
    </location>
</feature>
<dbReference type="Gene3D" id="1.20.1250.20">
    <property type="entry name" value="MFS general substrate transporter like domains"/>
    <property type="match status" value="2"/>
</dbReference>
<feature type="transmembrane region" description="Helical" evidence="11">
    <location>
        <begin position="644"/>
        <end position="663"/>
    </location>
</feature>
<dbReference type="InterPro" id="IPR050567">
    <property type="entry name" value="Mitochondrial_Carrier"/>
</dbReference>
<dbReference type="InterPro" id="IPR011701">
    <property type="entry name" value="MFS"/>
</dbReference>
<dbReference type="Pfam" id="PF07690">
    <property type="entry name" value="MFS_1"/>
    <property type="match status" value="1"/>
</dbReference>
<sequence>MAESTNDFVAGWISGAAGIIVGSPLDVLKARLQAPAVNDTERFSRKKPWNIMKKMVQTEGLGSMFKGILSPVIGLAGLNAVLFVSYGSILRCFEQPDKSPNLWDVYLAGTGAGFACFLISTPTDLVKIKAQMTKFPKTSLQITKEIHQTNGLKGFYQGGLITMIRDSPSYGIYFWVYEGLKRILQVNPSENEAWKLLLAGGMAGTVSWASIYPIDVVKSRLQMQKQAKGYNEAKILLTMDQPYASIRDCFVRSYRTEGLNVFFRGLWPTLLRAFPVNAVTFYMYEMTFVHSILFPLSPFIVARIRHINDKTWTEHSKSTAITSNIELTSRDTGILVALYAVGLLAGSPIFGWLGDKIKQRRLPMLLGTGASIVANILFMLSVTYPMLLVARFLQGISNACVWTMCLCLIADNWPREQLGSQMGKLVGFYPLGMMVGLPAGGLLYSELGYEAPFIASMILSGIDFLMRLVIIEGQHVEKVENAKPDVQEGTMKTVTWLQLLKQKRLIVSLGLTMVVATVMSAFEPTLSMRLAQEWGFNAAGCSLIVLAYMVPSIIASSVCGRLCDIFGTKIVAIVSLFFATPSCILIGIPNRELGSFWALIPGLILGGITIAGCQAPVFPEIAKVVDKENGGSSTSDGLARSYSLFNAAYGVGMCFGPLMGGYAFAGIGFFWLCTILSVFFFCFIPFAYFFIGDSRKLIYRRHLEEQKDEEKRQPPRTTNRQESSLSALTIINNESVFKK</sequence>
<keyword evidence="6 11" id="KW-1133">Transmembrane helix</keyword>
<evidence type="ECO:0000256" key="4">
    <source>
        <dbReference type="ARBA" id="ARBA00022692"/>
    </source>
</evidence>
<keyword evidence="8 9" id="KW-0472">Membrane</keyword>
<dbReference type="GO" id="GO:0022857">
    <property type="term" value="F:transmembrane transporter activity"/>
    <property type="evidence" value="ECO:0007669"/>
    <property type="project" value="InterPro"/>
</dbReference>
<proteinExistence type="inferred from homology"/>
<feature type="transmembrane region" description="Helical" evidence="11">
    <location>
        <begin position="570"/>
        <end position="588"/>
    </location>
</feature>
<dbReference type="OrthoDB" id="5086884at2759"/>
<evidence type="ECO:0000259" key="12">
    <source>
        <dbReference type="PROSITE" id="PS50850"/>
    </source>
</evidence>
<dbReference type="CDD" id="cd17325">
    <property type="entry name" value="MFS_MdtG_SLC18_like"/>
    <property type="match status" value="1"/>
</dbReference>
<dbReference type="PRINTS" id="PR01035">
    <property type="entry name" value="TCRTETA"/>
</dbReference>
<reference evidence="13" key="1">
    <citation type="journal article" date="2020" name="Microb. Genom.">
        <title>Genetic diversity of clinical and environmental Mucorales isolates obtained from an investigation of mucormycosis cases among solid organ transplant recipients.</title>
        <authorList>
            <person name="Nguyen M.H."/>
            <person name="Kaul D."/>
            <person name="Muto C."/>
            <person name="Cheng S.J."/>
            <person name="Richter R.A."/>
            <person name="Bruno V.M."/>
            <person name="Liu G."/>
            <person name="Beyhan S."/>
            <person name="Sundermann A.J."/>
            <person name="Mounaud S."/>
            <person name="Pasculle A.W."/>
            <person name="Nierman W.C."/>
            <person name="Driscoll E."/>
            <person name="Cumbie R."/>
            <person name="Clancy C.J."/>
            <person name="Dupont C.L."/>
        </authorList>
    </citation>
    <scope>NUCLEOTIDE SEQUENCE</scope>
    <source>
        <strain evidence="13">GL11</strain>
    </source>
</reference>
<feature type="transmembrane region" description="Helical" evidence="11">
    <location>
        <begin position="365"/>
        <end position="386"/>
    </location>
</feature>
<feature type="transmembrane region" description="Helical" evidence="11">
    <location>
        <begin position="392"/>
        <end position="413"/>
    </location>
</feature>
<dbReference type="PROSITE" id="PS50850">
    <property type="entry name" value="MFS"/>
    <property type="match status" value="1"/>
</dbReference>
<dbReference type="EMBL" id="JAANQT010001519">
    <property type="protein sequence ID" value="KAG1304851.1"/>
    <property type="molecule type" value="Genomic_DNA"/>
</dbReference>
<dbReference type="PANTHER" id="PTHR45624">
    <property type="entry name" value="MITOCHONDRIAL BASIC AMINO ACIDS TRANSPORTER-RELATED"/>
    <property type="match status" value="1"/>
</dbReference>
<feature type="transmembrane region" description="Helical" evidence="11">
    <location>
        <begin position="261"/>
        <end position="284"/>
    </location>
</feature>
<evidence type="ECO:0000256" key="10">
    <source>
        <dbReference type="SAM" id="MobiDB-lite"/>
    </source>
</evidence>
<feature type="domain" description="Major facilitator superfamily (MFS) profile" evidence="12">
    <location>
        <begin position="283"/>
        <end position="695"/>
    </location>
</feature>
<evidence type="ECO:0000256" key="9">
    <source>
        <dbReference type="PROSITE-ProRule" id="PRU00282"/>
    </source>
</evidence>
<feature type="transmembrane region" description="Helical" evidence="11">
    <location>
        <begin position="425"/>
        <end position="445"/>
    </location>
</feature>
<dbReference type="InterPro" id="IPR020846">
    <property type="entry name" value="MFS_dom"/>
</dbReference>
<evidence type="ECO:0000256" key="5">
    <source>
        <dbReference type="ARBA" id="ARBA00022737"/>
    </source>
</evidence>
<dbReference type="Pfam" id="PF00153">
    <property type="entry name" value="Mito_carr"/>
    <property type="match status" value="3"/>
</dbReference>
<feature type="transmembrane region" description="Helical" evidence="11">
    <location>
        <begin position="669"/>
        <end position="691"/>
    </location>
</feature>
<dbReference type="InterPro" id="IPR023395">
    <property type="entry name" value="MCP_dom_sf"/>
</dbReference>
<dbReference type="PANTHER" id="PTHR45624:SF10">
    <property type="entry name" value="SLC (SOLUTE CARRIER) HOMOLOG"/>
    <property type="match status" value="1"/>
</dbReference>
<keyword evidence="5" id="KW-0677">Repeat</keyword>
<gene>
    <name evidence="13" type="ORF">G6F64_008855</name>
</gene>
<feature type="transmembrane region" description="Helical" evidence="11">
    <location>
        <begin position="594"/>
        <end position="613"/>
    </location>
</feature>
<feature type="repeat" description="Solcar" evidence="9">
    <location>
        <begin position="100"/>
        <end position="183"/>
    </location>
</feature>
<feature type="repeat" description="Solcar" evidence="9">
    <location>
        <begin position="191"/>
        <end position="290"/>
    </location>
</feature>
<dbReference type="InterPro" id="IPR036259">
    <property type="entry name" value="MFS_trans_sf"/>
</dbReference>
<protein>
    <recommendedName>
        <fullName evidence="12">Major facilitator superfamily (MFS) profile domain-containing protein</fullName>
    </recommendedName>
</protein>
<feature type="compositionally biased region" description="Polar residues" evidence="10">
    <location>
        <begin position="715"/>
        <end position="726"/>
    </location>
</feature>
<feature type="transmembrane region" description="Helical" evidence="11">
    <location>
        <begin position="534"/>
        <end position="558"/>
    </location>
</feature>
<organism evidence="13 14">
    <name type="scientific">Rhizopus oryzae</name>
    <name type="common">Mucormycosis agent</name>
    <name type="synonym">Rhizopus arrhizus var. delemar</name>
    <dbReference type="NCBI Taxonomy" id="64495"/>
    <lineage>
        <taxon>Eukaryota</taxon>
        <taxon>Fungi</taxon>
        <taxon>Fungi incertae sedis</taxon>
        <taxon>Mucoromycota</taxon>
        <taxon>Mucoromycotina</taxon>
        <taxon>Mucoromycetes</taxon>
        <taxon>Mucorales</taxon>
        <taxon>Mucorineae</taxon>
        <taxon>Rhizopodaceae</taxon>
        <taxon>Rhizopus</taxon>
    </lineage>
</organism>
<dbReference type="Gene3D" id="1.50.40.10">
    <property type="entry name" value="Mitochondrial carrier domain"/>
    <property type="match status" value="1"/>
</dbReference>
<name>A0A9P6X4N7_RHIOR</name>
<dbReference type="PROSITE" id="PS50920">
    <property type="entry name" value="SOLCAR"/>
    <property type="match status" value="3"/>
</dbReference>
<dbReference type="GO" id="GO:0031966">
    <property type="term" value="C:mitochondrial membrane"/>
    <property type="evidence" value="ECO:0007669"/>
    <property type="project" value="UniProtKB-SubCell"/>
</dbReference>
<feature type="transmembrane region" description="Helical" evidence="11">
    <location>
        <begin position="333"/>
        <end position="353"/>
    </location>
</feature>
<comment type="caution">
    <text evidence="13">The sequence shown here is derived from an EMBL/GenBank/DDBJ whole genome shotgun (WGS) entry which is preliminary data.</text>
</comment>
<comment type="similarity">
    <text evidence="2">Belongs to the mitochondrial carrier (TC 2.A.29) family.</text>
</comment>
<dbReference type="Proteomes" id="UP000716291">
    <property type="component" value="Unassembled WGS sequence"/>
</dbReference>
<evidence type="ECO:0000313" key="14">
    <source>
        <dbReference type="Proteomes" id="UP000716291"/>
    </source>
</evidence>
<feature type="repeat" description="Solcar" evidence="9">
    <location>
        <begin position="2"/>
        <end position="92"/>
    </location>
</feature>
<feature type="transmembrane region" description="Helical" evidence="11">
    <location>
        <begin position="63"/>
        <end position="86"/>
    </location>
</feature>
<dbReference type="AlphaFoldDB" id="A0A9P6X4N7"/>
<dbReference type="SUPFAM" id="SSF103506">
    <property type="entry name" value="Mitochondrial carrier"/>
    <property type="match status" value="1"/>
</dbReference>
<keyword evidence="3" id="KW-0813">Transport</keyword>
<accession>A0A9P6X4N7</accession>
<feature type="transmembrane region" description="Helical" evidence="11">
    <location>
        <begin position="106"/>
        <end position="126"/>
    </location>
</feature>
<feature type="transmembrane region" description="Helical" evidence="11">
    <location>
        <begin position="505"/>
        <end position="522"/>
    </location>
</feature>
<keyword evidence="14" id="KW-1185">Reference proteome</keyword>
<dbReference type="InterPro" id="IPR018108">
    <property type="entry name" value="MCP_transmembrane"/>
</dbReference>